<dbReference type="EMBL" id="JBFXLQ010000034">
    <property type="protein sequence ID" value="KAL2865156.1"/>
    <property type="molecule type" value="Genomic_DNA"/>
</dbReference>
<feature type="compositionally biased region" description="Polar residues" evidence="1">
    <location>
        <begin position="10"/>
        <end position="43"/>
    </location>
</feature>
<keyword evidence="3" id="KW-1185">Reference proteome</keyword>
<dbReference type="RefSeq" id="XP_070884135.1">
    <property type="nucleotide sequence ID" value="XM_071025303.1"/>
</dbReference>
<proteinExistence type="predicted"/>
<evidence type="ECO:0000313" key="3">
    <source>
        <dbReference type="Proteomes" id="UP001610432"/>
    </source>
</evidence>
<protein>
    <submittedName>
        <fullName evidence="2">Uncharacterized protein</fullName>
    </submittedName>
</protein>
<evidence type="ECO:0000256" key="1">
    <source>
        <dbReference type="SAM" id="MobiDB-lite"/>
    </source>
</evidence>
<accession>A0ABR4LKX0</accession>
<gene>
    <name evidence="2" type="ORF">BJX67DRAFT_189197</name>
</gene>
<comment type="caution">
    <text evidence="2">The sequence shown here is derived from an EMBL/GenBank/DDBJ whole genome shotgun (WGS) entry which is preliminary data.</text>
</comment>
<name>A0ABR4LKX0_9EURO</name>
<feature type="region of interest" description="Disordered" evidence="1">
    <location>
        <begin position="1"/>
        <end position="67"/>
    </location>
</feature>
<dbReference type="GeneID" id="98140375"/>
<evidence type="ECO:0000313" key="2">
    <source>
        <dbReference type="EMBL" id="KAL2865156.1"/>
    </source>
</evidence>
<sequence length="419" mass="48059">MATRSMAAHQLSTQHPGPQGRQSSTCAEVTAEGNGSQRPSDTATAAPREGSDTEMDTPPESSQSPPAVEMNIEGDIATGDGNMPPYDTAIYIFDTTFFFHFCKIKDRVSCLQNGIEPNPHPDKPGIRYRFFGEMEHNSEGALQFTLHQRDITSPQRNFCCNICDRTFVLLPFHSWRDAVYEQPQKFVTMKAVRAVCDVADGFGRTRWLGEYLDSVLRREDNQHLRHDLDVRVSENLAMADRLGMRSLRRDQLLCLSGNFEAISIPHRRFLRRTLSHRDFELVQHLHRFGRYRMASLRNIALVFYQNFRAEAKLRPALGLSGHECVQNLLSLLIRPYRCRAVPPHVISETDWLWKVREALIAVGTKMLPPLRNQSLQRQHAWVLRKFSAYYGTGLQLFPHYNPPFLTRGVLRDDLELDYS</sequence>
<reference evidence="2 3" key="1">
    <citation type="submission" date="2024-07" db="EMBL/GenBank/DDBJ databases">
        <title>Section-level genome sequencing and comparative genomics of Aspergillus sections Usti and Cavernicolus.</title>
        <authorList>
            <consortium name="Lawrence Berkeley National Laboratory"/>
            <person name="Nybo J.L."/>
            <person name="Vesth T.C."/>
            <person name="Theobald S."/>
            <person name="Frisvad J.C."/>
            <person name="Larsen T.O."/>
            <person name="Kjaerboelling I."/>
            <person name="Rothschild-Mancinelli K."/>
            <person name="Lyhne E.K."/>
            <person name="Kogle M.E."/>
            <person name="Barry K."/>
            <person name="Clum A."/>
            <person name="Na H."/>
            <person name="Ledsgaard L."/>
            <person name="Lin J."/>
            <person name="Lipzen A."/>
            <person name="Kuo A."/>
            <person name="Riley R."/>
            <person name="Mondo S."/>
            <person name="Labutti K."/>
            <person name="Haridas S."/>
            <person name="Pangalinan J."/>
            <person name="Salamov A.A."/>
            <person name="Simmons B.A."/>
            <person name="Magnuson J.K."/>
            <person name="Chen J."/>
            <person name="Drula E."/>
            <person name="Henrissat B."/>
            <person name="Wiebenga A."/>
            <person name="Lubbers R.J."/>
            <person name="Gomes A.C."/>
            <person name="Macurrencykelacurrency M.R."/>
            <person name="Stajich J."/>
            <person name="Grigoriev I.V."/>
            <person name="Mortensen U.H."/>
            <person name="De Vries R.P."/>
            <person name="Baker S.E."/>
            <person name="Andersen M.R."/>
        </authorList>
    </citation>
    <scope>NUCLEOTIDE SEQUENCE [LARGE SCALE GENOMIC DNA]</scope>
    <source>
        <strain evidence="2 3">CBS 449.75</strain>
    </source>
</reference>
<organism evidence="2 3">
    <name type="scientific">Aspergillus lucknowensis</name>
    <dbReference type="NCBI Taxonomy" id="176173"/>
    <lineage>
        <taxon>Eukaryota</taxon>
        <taxon>Fungi</taxon>
        <taxon>Dikarya</taxon>
        <taxon>Ascomycota</taxon>
        <taxon>Pezizomycotina</taxon>
        <taxon>Eurotiomycetes</taxon>
        <taxon>Eurotiomycetidae</taxon>
        <taxon>Eurotiales</taxon>
        <taxon>Aspergillaceae</taxon>
        <taxon>Aspergillus</taxon>
        <taxon>Aspergillus subgen. Nidulantes</taxon>
    </lineage>
</organism>
<dbReference type="Proteomes" id="UP001610432">
    <property type="component" value="Unassembled WGS sequence"/>
</dbReference>